<proteinExistence type="predicted"/>
<accession>A0A8S5QIS0</accession>
<reference evidence="1" key="1">
    <citation type="journal article" date="2021" name="Proc. Natl. Acad. Sci. U.S.A.">
        <title>A Catalog of Tens of Thousands of Viruses from Human Metagenomes Reveals Hidden Associations with Chronic Diseases.</title>
        <authorList>
            <person name="Tisza M.J."/>
            <person name="Buck C.B."/>
        </authorList>
    </citation>
    <scope>NUCLEOTIDE SEQUENCE</scope>
    <source>
        <strain evidence="1">CtLgc23</strain>
    </source>
</reference>
<protein>
    <submittedName>
        <fullName evidence="1">Arcadin 1</fullName>
    </submittedName>
</protein>
<dbReference type="EMBL" id="BK015660">
    <property type="protein sequence ID" value="DAE18689.1"/>
    <property type="molecule type" value="Genomic_DNA"/>
</dbReference>
<evidence type="ECO:0000313" key="1">
    <source>
        <dbReference type="EMBL" id="DAE18689.1"/>
    </source>
</evidence>
<organism evidence="1">
    <name type="scientific">Siphoviridae sp. ctLgc23</name>
    <dbReference type="NCBI Taxonomy" id="2825455"/>
    <lineage>
        <taxon>Viruses</taxon>
        <taxon>Duplodnaviria</taxon>
        <taxon>Heunggongvirae</taxon>
        <taxon>Uroviricota</taxon>
        <taxon>Caudoviricetes</taxon>
    </lineage>
</organism>
<sequence>MNEYLILTFVDGETVVIHDDLRFDTNLKPELSFAFDALYFEPPNGHCLKVVDGESVPLSEAEIEECAAYCRGYADTADYPVYAWNGDNVCVGRILKSEAEAKGYGFTVLDVPPYPVSRRNGEAWEEIVAIIRDDGSLVERPQAFCEKCVLFLSHEEWEAFPERPTPAHVYDLENSEWVDPRPFAKLLHEVQLEIRNCFEIRRWKVWGKFIPQYEQLTWPYQVEEAKGFLKDNAFATPYIDAFLAARTDEGKPDKESLCKDILVNHTAYLRGMAAVNAEQWGWLKRTETSAVNGELDAISKEVAELQRTFLGK</sequence>
<name>A0A8S5QIS0_9CAUD</name>